<dbReference type="AlphaFoldDB" id="A0A3L9XYJ2"/>
<proteinExistence type="predicted"/>
<reference evidence="1 2" key="1">
    <citation type="submission" date="2018-10" db="EMBL/GenBank/DDBJ databases">
        <authorList>
            <person name="Jung H.S."/>
            <person name="Jeon C.O."/>
        </authorList>
    </citation>
    <scope>NUCLEOTIDE SEQUENCE [LARGE SCALE GENOMIC DNA]</scope>
    <source>
        <strain evidence="1 2">MA-7-27</strain>
    </source>
</reference>
<dbReference type="OrthoDB" id="7801628at2"/>
<gene>
    <name evidence="1" type="ORF">D9R08_12600</name>
</gene>
<dbReference type="Proteomes" id="UP000281343">
    <property type="component" value="Unassembled WGS sequence"/>
</dbReference>
<protein>
    <submittedName>
        <fullName evidence="1">Uncharacterized protein</fullName>
    </submittedName>
</protein>
<keyword evidence="2" id="KW-1185">Reference proteome</keyword>
<dbReference type="RefSeq" id="WP_121898415.1">
    <property type="nucleotide sequence ID" value="NZ_RCNT01000006.1"/>
</dbReference>
<dbReference type="EMBL" id="RCNT01000006">
    <property type="protein sequence ID" value="RMA41701.1"/>
    <property type="molecule type" value="Genomic_DNA"/>
</dbReference>
<sequence length="495" mass="52433">MARKTTKNDPAEGAAAGHGVLVRAANGDVIRYDPSGLVMRLSDKVIDDIALRLGTSPAGQAQAPAGQAPAVTRADPHELLEGIDAWDARIDGDWLIFAARLAGRQGIRTFRRPLSGGDIIADAPGPLYGVLAIGGPRAALATPGGSEFPQHVLAPADDIGAVGHAGVERAGTHDRLEHLREMTHEALVAETLLGWQLEKFEALPLFLTRAETDSSATSADLATGRAYKNLITAAANLSRAAAALGKRAKILAIHLDFALEDMSGSAAAYRDGILALMAQTERDLGQLGFDKPLFVARFESGGPEVATEAAIEGQWELIWNHADHRLIFSAPGYMFAQDDHDRPTEAARREMAEMTAAAISAADDWRCPTFHLAERLSQEGGSIIRVVAQAAGDLVIDKDDPFRVGKTAGFTLMGADNGARVTTVKIDPGDPKSLLLECSKAPEGAELRVAYAFGAGDRGCGSVRDDWQMQGATGRGLHRWALPCLLPVRDGDGDA</sequence>
<evidence type="ECO:0000313" key="2">
    <source>
        <dbReference type="Proteomes" id="UP000281343"/>
    </source>
</evidence>
<comment type="caution">
    <text evidence="1">The sequence shown here is derived from an EMBL/GenBank/DDBJ whole genome shotgun (WGS) entry which is preliminary data.</text>
</comment>
<name>A0A3L9XYJ2_9RHOB</name>
<evidence type="ECO:0000313" key="1">
    <source>
        <dbReference type="EMBL" id="RMA41701.1"/>
    </source>
</evidence>
<accession>A0A3L9XYJ2</accession>
<organism evidence="1 2">
    <name type="scientific">Rhodophyticola porphyridii</name>
    <dbReference type="NCBI Taxonomy" id="1852017"/>
    <lineage>
        <taxon>Bacteria</taxon>
        <taxon>Pseudomonadati</taxon>
        <taxon>Pseudomonadota</taxon>
        <taxon>Alphaproteobacteria</taxon>
        <taxon>Rhodobacterales</taxon>
        <taxon>Roseobacteraceae</taxon>
        <taxon>Rhodophyticola</taxon>
    </lineage>
</organism>